<keyword evidence="5" id="KW-1185">Reference proteome</keyword>
<dbReference type="GO" id="GO:0015628">
    <property type="term" value="P:protein secretion by the type II secretion system"/>
    <property type="evidence" value="ECO:0007669"/>
    <property type="project" value="InterPro"/>
</dbReference>
<dbReference type="Proteomes" id="UP000250928">
    <property type="component" value="Unassembled WGS sequence"/>
</dbReference>
<dbReference type="Proteomes" id="UP000243361">
    <property type="component" value="Unassembled WGS sequence"/>
</dbReference>
<dbReference type="Pfam" id="PF16732">
    <property type="entry name" value="ComP_DUS"/>
    <property type="match status" value="1"/>
</dbReference>
<dbReference type="PRINTS" id="PR00813">
    <property type="entry name" value="BCTERIALGSPG"/>
</dbReference>
<dbReference type="EMBL" id="MUIE01000202">
    <property type="protein sequence ID" value="OQX34837.1"/>
    <property type="molecule type" value="Genomic_DNA"/>
</dbReference>
<evidence type="ECO:0000256" key="1">
    <source>
        <dbReference type="ARBA" id="ARBA00022481"/>
    </source>
</evidence>
<dbReference type="NCBIfam" id="TIGR02532">
    <property type="entry name" value="IV_pilin_GFxxxE"/>
    <property type="match status" value="1"/>
</dbReference>
<dbReference type="InterPro" id="IPR031982">
    <property type="entry name" value="PilE-like"/>
</dbReference>
<evidence type="ECO:0000256" key="2">
    <source>
        <dbReference type="SAM" id="Phobius"/>
    </source>
</evidence>
<dbReference type="PANTHER" id="PTHR30093:SF47">
    <property type="entry name" value="TYPE IV PILUS NON-CORE MINOR PILIN PILE"/>
    <property type="match status" value="1"/>
</dbReference>
<dbReference type="Gene3D" id="3.30.700.10">
    <property type="entry name" value="Glycoprotein, Type 4 Pilin"/>
    <property type="match status" value="1"/>
</dbReference>
<keyword evidence="2" id="KW-0472">Membrane</keyword>
<protein>
    <submittedName>
        <fullName evidence="4">Pilus assembly protein PilE</fullName>
    </submittedName>
</protein>
<evidence type="ECO:0000313" key="5">
    <source>
        <dbReference type="Proteomes" id="UP000243361"/>
    </source>
</evidence>
<dbReference type="GO" id="GO:0015627">
    <property type="term" value="C:type II protein secretion system complex"/>
    <property type="evidence" value="ECO:0007669"/>
    <property type="project" value="InterPro"/>
</dbReference>
<sequence>MTRHIARRAHPGAPGFTLIELLIVVAIIAILAAVAYPAYRDFVDRARRAEAQAALYDFANALERYAARNPNSGYQGAESSTGVKSAPIASVFFSSVPLDGGTAYYNLTITPTNISGGYTGGYTIEAAPTGVMTGDACGTLSLTHAGVQSDGSGGTCWD</sequence>
<reference evidence="4 6" key="2">
    <citation type="submission" date="2018-01" db="EMBL/GenBank/DDBJ databases">
        <title>Novel co-symbiosis in the lucinid bivalve Phacoides pectinatus.</title>
        <authorList>
            <person name="Lim S.J."/>
            <person name="Davis B.G."/>
            <person name="Gill D.E."/>
            <person name="Engel A.S."/>
            <person name="Anderson L.C."/>
            <person name="Campbell B.J."/>
        </authorList>
    </citation>
    <scope>NUCLEOTIDE SEQUENCE [LARGE SCALE GENOMIC DNA]</scope>
    <source>
        <strain evidence="4">N3_P5</strain>
    </source>
</reference>
<proteinExistence type="predicted"/>
<feature type="transmembrane region" description="Helical" evidence="2">
    <location>
        <begin position="16"/>
        <end position="39"/>
    </location>
</feature>
<evidence type="ECO:0000313" key="4">
    <source>
        <dbReference type="EMBL" id="PUE01542.1"/>
    </source>
</evidence>
<comment type="caution">
    <text evidence="4">The sequence shown here is derived from an EMBL/GenBank/DDBJ whole genome shotgun (WGS) entry which is preliminary data.</text>
</comment>
<keyword evidence="2" id="KW-0812">Transmembrane</keyword>
<dbReference type="GO" id="GO:0043683">
    <property type="term" value="P:type IV pilus assembly"/>
    <property type="evidence" value="ECO:0007669"/>
    <property type="project" value="InterPro"/>
</dbReference>
<reference evidence="3 5" key="1">
    <citation type="submission" date="2017-02" db="EMBL/GenBank/DDBJ databases">
        <title>Novel co-symbiosis in the unique lucinid bivalve Phacoides pectinatus.</title>
        <authorList>
            <person name="Lim S.J."/>
            <person name="Davis B.G."/>
            <person name="Gill D.E."/>
            <person name="Engel A.S."/>
            <person name="Anderson L.C."/>
            <person name="Campbell B.J."/>
        </authorList>
    </citation>
    <scope>NUCLEOTIDE SEQUENCE [LARGE SCALE GENOMIC DNA]</scope>
    <source>
        <strain evidence="3">LUC13016_P6</strain>
    </source>
</reference>
<dbReference type="EMBL" id="PQCO01000199">
    <property type="protein sequence ID" value="PUE01542.1"/>
    <property type="molecule type" value="Genomic_DNA"/>
</dbReference>
<organism evidence="4 6">
    <name type="scientific">Candidatus Sedimenticola endophacoides</name>
    <dbReference type="NCBI Taxonomy" id="2548426"/>
    <lineage>
        <taxon>Bacteria</taxon>
        <taxon>Pseudomonadati</taxon>
        <taxon>Pseudomonadota</taxon>
        <taxon>Gammaproteobacteria</taxon>
        <taxon>Chromatiales</taxon>
        <taxon>Sedimenticolaceae</taxon>
        <taxon>Sedimenticola</taxon>
    </lineage>
</organism>
<dbReference type="InterPro" id="IPR000983">
    <property type="entry name" value="Bac_GSPG_pilin"/>
</dbReference>
<evidence type="ECO:0000313" key="6">
    <source>
        <dbReference type="Proteomes" id="UP000250928"/>
    </source>
</evidence>
<name>A0A657Q3Q0_9GAMM</name>
<accession>A0A657Q3Q0</accession>
<dbReference type="InterPro" id="IPR045584">
    <property type="entry name" value="Pilin-like"/>
</dbReference>
<keyword evidence="2" id="KW-1133">Transmembrane helix</keyword>
<keyword evidence="1" id="KW-0488">Methylation</keyword>
<dbReference type="SUPFAM" id="SSF54523">
    <property type="entry name" value="Pili subunits"/>
    <property type="match status" value="1"/>
</dbReference>
<dbReference type="AlphaFoldDB" id="A0A657Q3Q0"/>
<evidence type="ECO:0000313" key="3">
    <source>
        <dbReference type="EMBL" id="OQX34837.1"/>
    </source>
</evidence>
<gene>
    <name evidence="3" type="ORF">B0D84_03095</name>
    <name evidence="4" type="ORF">C3L24_07740</name>
</gene>
<dbReference type="InterPro" id="IPR012902">
    <property type="entry name" value="N_methyl_site"/>
</dbReference>
<dbReference type="Pfam" id="PF07963">
    <property type="entry name" value="N_methyl"/>
    <property type="match status" value="1"/>
</dbReference>
<dbReference type="PANTHER" id="PTHR30093">
    <property type="entry name" value="GENERAL SECRETION PATHWAY PROTEIN G"/>
    <property type="match status" value="1"/>
</dbReference>